<gene>
    <name evidence="1" type="ORF">EI16_08080</name>
</gene>
<evidence type="ECO:0000313" key="2">
    <source>
        <dbReference type="Proteomes" id="UP000027341"/>
    </source>
</evidence>
<dbReference type="EMBL" id="JMIU01000001">
    <property type="protein sequence ID" value="KDN96229.1"/>
    <property type="molecule type" value="Genomic_DNA"/>
</dbReference>
<sequence length="135" mass="15317">MNPCSVDLEQSYSFRVPCLFSFHHKEEVLKGLNLGIGGFALAYPIADDGTFHFYRGQTLKNCYIQVEGETIYFSKVNVCWLDISDDGLVYGIKISSIIAPEKEKYEATYEKVLAHYRENGVLSISEREALKNFSS</sequence>
<protein>
    <recommendedName>
        <fullName evidence="3">PilZ domain-containing protein</fullName>
    </recommendedName>
</protein>
<evidence type="ECO:0008006" key="3">
    <source>
        <dbReference type="Google" id="ProtNLM"/>
    </source>
</evidence>
<dbReference type="Proteomes" id="UP000027341">
    <property type="component" value="Unassembled WGS sequence"/>
</dbReference>
<comment type="caution">
    <text evidence="1">The sequence shown here is derived from an EMBL/GenBank/DDBJ whole genome shotgun (WGS) entry which is preliminary data.</text>
</comment>
<accession>A0A066ZVF0</accession>
<evidence type="ECO:0000313" key="1">
    <source>
        <dbReference type="EMBL" id="KDN96229.1"/>
    </source>
</evidence>
<reference evidence="1 2" key="1">
    <citation type="submission" date="2014-04" db="EMBL/GenBank/DDBJ databases">
        <title>Draft genome sequence of Hydrogenovibrio marinus MH-110, a model organism for aerobic H2 metabolism.</title>
        <authorList>
            <person name="Cha H.J."/>
            <person name="Jo B.H."/>
            <person name="Hwang B.H."/>
        </authorList>
    </citation>
    <scope>NUCLEOTIDE SEQUENCE [LARGE SCALE GENOMIC DNA]</scope>
    <source>
        <strain evidence="1 2">MH-110</strain>
    </source>
</reference>
<dbReference type="AlphaFoldDB" id="A0A066ZVF0"/>
<proteinExistence type="predicted"/>
<keyword evidence="2" id="KW-1185">Reference proteome</keyword>
<dbReference type="RefSeq" id="WP_029911970.1">
    <property type="nucleotide sequence ID" value="NZ_AP020335.1"/>
</dbReference>
<name>A0A066ZVF0_HYDMR</name>
<organism evidence="1 2">
    <name type="scientific">Hydrogenovibrio marinus</name>
    <dbReference type="NCBI Taxonomy" id="28885"/>
    <lineage>
        <taxon>Bacteria</taxon>
        <taxon>Pseudomonadati</taxon>
        <taxon>Pseudomonadota</taxon>
        <taxon>Gammaproteobacteria</taxon>
        <taxon>Thiotrichales</taxon>
        <taxon>Piscirickettsiaceae</taxon>
        <taxon>Hydrogenovibrio</taxon>
    </lineage>
</organism>